<keyword evidence="2 4" id="KW-0863">Zinc-finger</keyword>
<sequence length="371" mass="39255">FVCPCGSDVFQDEKAALKHLPQCKGDPEEPNYYPAPIRKCSQCGVAGHVKQNCDKLLAVSRRRVAHGLPADPNGHCVRPVARRYVKTGELRHADTHADQQVARTSIGKQATLDKGTEMLNCNGGRGIADMPEYPPRGFTDAPDLWKSAAAPGPRPPPQALLCLPCSTPEDREDREASPSPAPLCLPCATPETAEAAPVEAAPSPRKRNSKRKAGGGELPAPATSPPPAIPEPARGRGRGKQHQKLSACKVCEACTRPDCGKCEACLDKPNFGGPNVKKRRCDMRVCQSMVPAPAVSSKLGVVVPRAPSKRGKVERADLGDLADVSKSPPQVPEPAAAAPKRKEAGAGESPAKGPQLPAAAGGGRRRKRRTE</sequence>
<evidence type="ECO:0000256" key="3">
    <source>
        <dbReference type="ARBA" id="ARBA00022833"/>
    </source>
</evidence>
<proteinExistence type="predicted"/>
<dbReference type="EMBL" id="BRYB01003743">
    <property type="protein sequence ID" value="GMI19883.1"/>
    <property type="molecule type" value="Genomic_DNA"/>
</dbReference>
<comment type="caution">
    <text evidence="8">The sequence shown here is derived from an EMBL/GenBank/DDBJ whole genome shotgun (WGS) entry which is preliminary data.</text>
</comment>
<dbReference type="PROSITE" id="PS50158">
    <property type="entry name" value="ZF_CCHC"/>
    <property type="match status" value="1"/>
</dbReference>
<dbReference type="InterPro" id="IPR002857">
    <property type="entry name" value="Znf_CXXC"/>
</dbReference>
<organism evidence="8 9">
    <name type="scientific">Tetraparma gracilis</name>
    <dbReference type="NCBI Taxonomy" id="2962635"/>
    <lineage>
        <taxon>Eukaryota</taxon>
        <taxon>Sar</taxon>
        <taxon>Stramenopiles</taxon>
        <taxon>Ochrophyta</taxon>
        <taxon>Bolidophyceae</taxon>
        <taxon>Parmales</taxon>
        <taxon>Triparmaceae</taxon>
        <taxon>Tetraparma</taxon>
    </lineage>
</organism>
<feature type="domain" description="CXXC-type" evidence="7">
    <location>
        <begin position="240"/>
        <end position="287"/>
    </location>
</feature>
<feature type="non-terminal residue" evidence="8">
    <location>
        <position position="1"/>
    </location>
</feature>
<dbReference type="InterPro" id="IPR001878">
    <property type="entry name" value="Znf_CCHC"/>
</dbReference>
<gene>
    <name evidence="8" type="ORF">TeGR_g1045</name>
</gene>
<feature type="compositionally biased region" description="Basic residues" evidence="5">
    <location>
        <begin position="204"/>
        <end position="213"/>
    </location>
</feature>
<evidence type="ECO:0000313" key="8">
    <source>
        <dbReference type="EMBL" id="GMI19883.1"/>
    </source>
</evidence>
<evidence type="ECO:0000259" key="7">
    <source>
        <dbReference type="PROSITE" id="PS51058"/>
    </source>
</evidence>
<name>A0ABQ6M5I0_9STRA</name>
<feature type="region of interest" description="Disordered" evidence="5">
    <location>
        <begin position="123"/>
        <end position="240"/>
    </location>
</feature>
<protein>
    <recommendedName>
        <fullName evidence="10">CCHC-type domain-containing protein</fullName>
    </recommendedName>
</protein>
<reference evidence="8 9" key="1">
    <citation type="journal article" date="2023" name="Commun. Biol.">
        <title>Genome analysis of Parmales, the sister group of diatoms, reveals the evolutionary specialization of diatoms from phago-mixotrophs to photoautotrophs.</title>
        <authorList>
            <person name="Ban H."/>
            <person name="Sato S."/>
            <person name="Yoshikawa S."/>
            <person name="Yamada K."/>
            <person name="Nakamura Y."/>
            <person name="Ichinomiya M."/>
            <person name="Sato N."/>
            <person name="Blanc-Mathieu R."/>
            <person name="Endo H."/>
            <person name="Kuwata A."/>
            <person name="Ogata H."/>
        </authorList>
    </citation>
    <scope>NUCLEOTIDE SEQUENCE [LARGE SCALE GENOMIC DNA]</scope>
</reference>
<accession>A0ABQ6M5I0</accession>
<dbReference type="Proteomes" id="UP001165060">
    <property type="component" value="Unassembled WGS sequence"/>
</dbReference>
<evidence type="ECO:0000259" key="6">
    <source>
        <dbReference type="PROSITE" id="PS50158"/>
    </source>
</evidence>
<evidence type="ECO:0000256" key="5">
    <source>
        <dbReference type="SAM" id="MobiDB-lite"/>
    </source>
</evidence>
<evidence type="ECO:0000256" key="2">
    <source>
        <dbReference type="ARBA" id="ARBA00022771"/>
    </source>
</evidence>
<dbReference type="Pfam" id="PF02008">
    <property type="entry name" value="zf-CXXC"/>
    <property type="match status" value="1"/>
</dbReference>
<feature type="compositionally biased region" description="Low complexity" evidence="5">
    <location>
        <begin position="188"/>
        <end position="202"/>
    </location>
</feature>
<feature type="region of interest" description="Disordered" evidence="5">
    <location>
        <begin position="303"/>
        <end position="371"/>
    </location>
</feature>
<evidence type="ECO:0008006" key="10">
    <source>
        <dbReference type="Google" id="ProtNLM"/>
    </source>
</evidence>
<dbReference type="PROSITE" id="PS51058">
    <property type="entry name" value="ZF_CXXC"/>
    <property type="match status" value="1"/>
</dbReference>
<evidence type="ECO:0000256" key="1">
    <source>
        <dbReference type="ARBA" id="ARBA00022723"/>
    </source>
</evidence>
<feature type="domain" description="CCHC-type" evidence="6">
    <location>
        <begin position="38"/>
        <end position="55"/>
    </location>
</feature>
<keyword evidence="3" id="KW-0862">Zinc</keyword>
<keyword evidence="9" id="KW-1185">Reference proteome</keyword>
<evidence type="ECO:0000256" key="4">
    <source>
        <dbReference type="PROSITE-ProRule" id="PRU00047"/>
    </source>
</evidence>
<keyword evidence="1" id="KW-0479">Metal-binding</keyword>
<evidence type="ECO:0000313" key="9">
    <source>
        <dbReference type="Proteomes" id="UP001165060"/>
    </source>
</evidence>